<gene>
    <name evidence="2" type="ORF">CITCOLO1_LOCUS6670</name>
</gene>
<feature type="compositionally biased region" description="Basic and acidic residues" evidence="1">
    <location>
        <begin position="164"/>
        <end position="174"/>
    </location>
</feature>
<evidence type="ECO:0000256" key="1">
    <source>
        <dbReference type="SAM" id="MobiDB-lite"/>
    </source>
</evidence>
<name>A0ABP0Y384_9ROSI</name>
<accession>A0ABP0Y384</accession>
<dbReference type="Proteomes" id="UP001642487">
    <property type="component" value="Chromosome 2"/>
</dbReference>
<sequence>MADFRYGFFCRPDNKKISESHPEEKNKTSHISDPKSNPARVDAGGRRQPTDVLAGTRYVPTTEKYAEEVYSSSRDNFQQNHTKTYEPVKNYGLHHDKANWYPSPAFNYHMELNKLIAEAQKETRQPRHEMRLSEPMNDIEKAMEYLKEAVNLHSSKNNACPPSDHQKKDGKEAARRYGKLGPLVSVPGANVATIDCKEAARRYKGATV</sequence>
<protein>
    <submittedName>
        <fullName evidence="2">Uncharacterized protein</fullName>
    </submittedName>
</protein>
<evidence type="ECO:0000313" key="3">
    <source>
        <dbReference type="Proteomes" id="UP001642487"/>
    </source>
</evidence>
<evidence type="ECO:0000313" key="2">
    <source>
        <dbReference type="EMBL" id="CAK9314898.1"/>
    </source>
</evidence>
<feature type="region of interest" description="Disordered" evidence="1">
    <location>
        <begin position="154"/>
        <end position="174"/>
    </location>
</feature>
<dbReference type="EMBL" id="OZ021736">
    <property type="protein sequence ID" value="CAK9314898.1"/>
    <property type="molecule type" value="Genomic_DNA"/>
</dbReference>
<feature type="compositionally biased region" description="Basic and acidic residues" evidence="1">
    <location>
        <begin position="12"/>
        <end position="33"/>
    </location>
</feature>
<keyword evidence="3" id="KW-1185">Reference proteome</keyword>
<reference evidence="2 3" key="1">
    <citation type="submission" date="2024-03" db="EMBL/GenBank/DDBJ databases">
        <authorList>
            <person name="Gkanogiannis A."/>
            <person name="Becerra Lopez-Lavalle L."/>
        </authorList>
    </citation>
    <scope>NUCLEOTIDE SEQUENCE [LARGE SCALE GENOMIC DNA]</scope>
</reference>
<organism evidence="2 3">
    <name type="scientific">Citrullus colocynthis</name>
    <name type="common">colocynth</name>
    <dbReference type="NCBI Taxonomy" id="252529"/>
    <lineage>
        <taxon>Eukaryota</taxon>
        <taxon>Viridiplantae</taxon>
        <taxon>Streptophyta</taxon>
        <taxon>Embryophyta</taxon>
        <taxon>Tracheophyta</taxon>
        <taxon>Spermatophyta</taxon>
        <taxon>Magnoliopsida</taxon>
        <taxon>eudicotyledons</taxon>
        <taxon>Gunneridae</taxon>
        <taxon>Pentapetalae</taxon>
        <taxon>rosids</taxon>
        <taxon>fabids</taxon>
        <taxon>Cucurbitales</taxon>
        <taxon>Cucurbitaceae</taxon>
        <taxon>Benincaseae</taxon>
        <taxon>Citrullus</taxon>
    </lineage>
</organism>
<feature type="region of interest" description="Disordered" evidence="1">
    <location>
        <begin position="12"/>
        <end position="58"/>
    </location>
</feature>
<proteinExistence type="predicted"/>